<evidence type="ECO:0000256" key="2">
    <source>
        <dbReference type="ARBA" id="ARBA00005369"/>
    </source>
</evidence>
<comment type="subcellular location">
    <subcellularLocation>
        <location evidence="1">Cytoplasm</location>
    </subcellularLocation>
</comment>
<gene>
    <name evidence="12" type="primary">fxlM</name>
    <name evidence="12" type="ORF">E1294_47495</name>
</gene>
<dbReference type="SUPFAM" id="SSF53335">
    <property type="entry name" value="S-adenosyl-L-methionine-dependent methyltransferases"/>
    <property type="match status" value="1"/>
</dbReference>
<evidence type="ECO:0000256" key="7">
    <source>
        <dbReference type="ARBA" id="ARBA00022679"/>
    </source>
</evidence>
<evidence type="ECO:0000256" key="3">
    <source>
        <dbReference type="ARBA" id="ARBA00011890"/>
    </source>
</evidence>
<dbReference type="GO" id="GO:0004719">
    <property type="term" value="F:protein-L-isoaspartate (D-aspartate) O-methyltransferase activity"/>
    <property type="evidence" value="ECO:0007669"/>
    <property type="project" value="UniProtKB-EC"/>
</dbReference>
<reference evidence="12 13" key="1">
    <citation type="submission" date="2019-03" db="EMBL/GenBank/DDBJ databases">
        <title>Draft genome sequences of novel Actinobacteria.</title>
        <authorList>
            <person name="Sahin N."/>
            <person name="Ay H."/>
            <person name="Saygin H."/>
        </authorList>
    </citation>
    <scope>NUCLEOTIDE SEQUENCE [LARGE SCALE GENOMIC DNA]</scope>
    <source>
        <strain evidence="12 13">KC712</strain>
    </source>
</reference>
<name>A0A4R4VRM6_9ACTN</name>
<keyword evidence="7 12" id="KW-0808">Transferase</keyword>
<comment type="similarity">
    <text evidence="2">Belongs to the methyltransferase superfamily. L-isoaspartyl/D-aspartyl protein methyltransferase family.</text>
</comment>
<dbReference type="InterPro" id="IPR029063">
    <property type="entry name" value="SAM-dependent_MTases_sf"/>
</dbReference>
<dbReference type="EMBL" id="SMKP01000251">
    <property type="protein sequence ID" value="TDD08492.1"/>
    <property type="molecule type" value="Genomic_DNA"/>
</dbReference>
<dbReference type="GO" id="GO:0032259">
    <property type="term" value="P:methylation"/>
    <property type="evidence" value="ECO:0007669"/>
    <property type="project" value="UniProtKB-KW"/>
</dbReference>
<dbReference type="EC" id="2.1.1.77" evidence="3"/>
<dbReference type="GO" id="GO:0005737">
    <property type="term" value="C:cytoplasm"/>
    <property type="evidence" value="ECO:0007669"/>
    <property type="project" value="UniProtKB-SubCell"/>
</dbReference>
<dbReference type="RefSeq" id="WP_132518661.1">
    <property type="nucleotide sequence ID" value="NZ_SMKP01000251.1"/>
</dbReference>
<dbReference type="CDD" id="cd02440">
    <property type="entry name" value="AdoMet_MTases"/>
    <property type="match status" value="1"/>
</dbReference>
<dbReference type="PANTHER" id="PTHR11579:SF0">
    <property type="entry name" value="PROTEIN-L-ISOASPARTATE(D-ASPARTATE) O-METHYLTRANSFERASE"/>
    <property type="match status" value="1"/>
</dbReference>
<dbReference type="PANTHER" id="PTHR11579">
    <property type="entry name" value="PROTEIN-L-ISOASPARTATE O-METHYLTRANSFERASE"/>
    <property type="match status" value="1"/>
</dbReference>
<dbReference type="AlphaFoldDB" id="A0A4R4VRM6"/>
<evidence type="ECO:0000256" key="1">
    <source>
        <dbReference type="ARBA" id="ARBA00004496"/>
    </source>
</evidence>
<dbReference type="InterPro" id="IPR027573">
    <property type="entry name" value="Methyltran_FxLD"/>
</dbReference>
<evidence type="ECO:0000256" key="9">
    <source>
        <dbReference type="ARBA" id="ARBA00030757"/>
    </source>
</evidence>
<evidence type="ECO:0000256" key="4">
    <source>
        <dbReference type="ARBA" id="ARBA00013346"/>
    </source>
</evidence>
<evidence type="ECO:0000256" key="5">
    <source>
        <dbReference type="ARBA" id="ARBA00022490"/>
    </source>
</evidence>
<evidence type="ECO:0000313" key="12">
    <source>
        <dbReference type="EMBL" id="TDD08492.1"/>
    </source>
</evidence>
<protein>
    <recommendedName>
        <fullName evidence="4">Protein-L-isoaspartate O-methyltransferase</fullName>
        <ecNumber evidence="3">2.1.1.77</ecNumber>
    </recommendedName>
    <alternativeName>
        <fullName evidence="11">L-isoaspartyl protein carboxyl methyltransferase</fullName>
    </alternativeName>
    <alternativeName>
        <fullName evidence="9">Protein L-isoaspartyl methyltransferase</fullName>
    </alternativeName>
    <alternativeName>
        <fullName evidence="10">Protein-beta-aspartate methyltransferase</fullName>
    </alternativeName>
</protein>
<organism evidence="12 13">
    <name type="scientific">Nonomuraea diastatica</name>
    <dbReference type="NCBI Taxonomy" id="1848329"/>
    <lineage>
        <taxon>Bacteria</taxon>
        <taxon>Bacillati</taxon>
        <taxon>Actinomycetota</taxon>
        <taxon>Actinomycetes</taxon>
        <taxon>Streptosporangiales</taxon>
        <taxon>Streptosporangiaceae</taxon>
        <taxon>Nonomuraea</taxon>
    </lineage>
</organism>
<sequence>MAPLAYRVRPARSGEEERFVTDETIDQARAAELRDKLADELIAAGHIKSAQVEAAFRTVPRHAFVPADTPLEITYAADNAVVTKRDEHGIVISSVSAAYIQVAMIEQAELRPGMSVLEIGSGGYNAALLAEVVGVDGQVVSVDIDPEMTDRATGLLEAAGYADRVTVITADAQDQIPGHGPFDAIIVTVGAWDVSPAWLRQLAQPGRLVLPLRMKGVSRSIAFRRENDHLASTSAVVCGFVPMQGAGEHVDREFRLPDPQGHIVTLRFDDEAPDDPALLNGVLAGQRSEAWSGVTIEHGVSFADLHLWLASFLPGFCKMAVDEGTELAQERKTWLPFAVVRGDSFACLSVRPLPQGEGVEFGARAYGPHSEKPATAMVDQIRAWDAQARRRPEPTFAYWPTGSSPAPVAENVAVLRKTHGLVTISWPKD</sequence>
<proteinExistence type="inferred from homology"/>
<comment type="caution">
    <text evidence="12">The sequence shown here is derived from an EMBL/GenBank/DDBJ whole genome shotgun (WGS) entry which is preliminary data.</text>
</comment>
<dbReference type="Pfam" id="PF01135">
    <property type="entry name" value="PCMT"/>
    <property type="match status" value="1"/>
</dbReference>
<evidence type="ECO:0000256" key="8">
    <source>
        <dbReference type="ARBA" id="ARBA00022691"/>
    </source>
</evidence>
<keyword evidence="6 12" id="KW-0489">Methyltransferase</keyword>
<accession>A0A4R4VRM6</accession>
<evidence type="ECO:0000256" key="10">
    <source>
        <dbReference type="ARBA" id="ARBA00031323"/>
    </source>
</evidence>
<dbReference type="Gene3D" id="3.40.50.150">
    <property type="entry name" value="Vaccinia Virus protein VP39"/>
    <property type="match status" value="1"/>
</dbReference>
<evidence type="ECO:0000256" key="6">
    <source>
        <dbReference type="ARBA" id="ARBA00022603"/>
    </source>
</evidence>
<dbReference type="Proteomes" id="UP000294543">
    <property type="component" value="Unassembled WGS sequence"/>
</dbReference>
<keyword evidence="8" id="KW-0949">S-adenosyl-L-methionine</keyword>
<dbReference type="NCBIfam" id="TIGR04364">
    <property type="entry name" value="methyltran_FxLD"/>
    <property type="match status" value="1"/>
</dbReference>
<keyword evidence="13" id="KW-1185">Reference proteome</keyword>
<evidence type="ECO:0000256" key="11">
    <source>
        <dbReference type="ARBA" id="ARBA00031350"/>
    </source>
</evidence>
<dbReference type="OrthoDB" id="4035289at2"/>
<evidence type="ECO:0000313" key="13">
    <source>
        <dbReference type="Proteomes" id="UP000294543"/>
    </source>
</evidence>
<keyword evidence="5" id="KW-0963">Cytoplasm</keyword>
<dbReference type="InterPro" id="IPR000682">
    <property type="entry name" value="PCMT"/>
</dbReference>